<dbReference type="Pfam" id="PF00057">
    <property type="entry name" value="Ldl_recept_a"/>
    <property type="match status" value="1"/>
</dbReference>
<feature type="compositionally biased region" description="Low complexity" evidence="3">
    <location>
        <begin position="346"/>
        <end position="359"/>
    </location>
</feature>
<evidence type="ECO:0000256" key="1">
    <source>
        <dbReference type="ARBA" id="ARBA00023157"/>
    </source>
</evidence>
<gene>
    <name evidence="5" type="ORF">BIW11_03524</name>
</gene>
<feature type="region of interest" description="Disordered" evidence="3">
    <location>
        <begin position="311"/>
        <end position="450"/>
    </location>
</feature>
<feature type="compositionally biased region" description="Basic and acidic residues" evidence="3">
    <location>
        <begin position="395"/>
        <end position="406"/>
    </location>
</feature>
<comment type="caution">
    <text evidence="5">The sequence shown here is derived from an EMBL/GenBank/DDBJ whole genome shotgun (WGS) entry which is preliminary data.</text>
</comment>
<protein>
    <submittedName>
        <fullName evidence="5">Uncharacterized protein</fullName>
    </submittedName>
</protein>
<keyword evidence="4" id="KW-0472">Membrane</keyword>
<dbReference type="InterPro" id="IPR002172">
    <property type="entry name" value="LDrepeatLR_classA_rpt"/>
</dbReference>
<keyword evidence="1" id="KW-1015">Disulfide bond</keyword>
<dbReference type="OrthoDB" id="9988974at2759"/>
<evidence type="ECO:0000256" key="2">
    <source>
        <dbReference type="PROSITE-ProRule" id="PRU00124"/>
    </source>
</evidence>
<dbReference type="PROSITE" id="PS01209">
    <property type="entry name" value="LDLRA_1"/>
    <property type="match status" value="1"/>
</dbReference>
<dbReference type="InterPro" id="IPR023415">
    <property type="entry name" value="LDLR_class-A_CS"/>
</dbReference>
<evidence type="ECO:0000256" key="4">
    <source>
        <dbReference type="SAM" id="Phobius"/>
    </source>
</evidence>
<name>A0A1V9XJM4_9ACAR</name>
<accession>A0A1V9XJM4</accession>
<keyword evidence="4" id="KW-0812">Transmembrane</keyword>
<dbReference type="InParanoid" id="A0A1V9XJM4"/>
<keyword evidence="6" id="KW-1185">Reference proteome</keyword>
<feature type="transmembrane region" description="Helical" evidence="4">
    <location>
        <begin position="198"/>
        <end position="222"/>
    </location>
</feature>
<dbReference type="CDD" id="cd00112">
    <property type="entry name" value="LDLa"/>
    <property type="match status" value="1"/>
</dbReference>
<dbReference type="InterPro" id="IPR036055">
    <property type="entry name" value="LDL_receptor-like_sf"/>
</dbReference>
<dbReference type="SUPFAM" id="SSF57424">
    <property type="entry name" value="LDL receptor-like module"/>
    <property type="match status" value="1"/>
</dbReference>
<organism evidence="5 6">
    <name type="scientific">Tropilaelaps mercedesae</name>
    <dbReference type="NCBI Taxonomy" id="418985"/>
    <lineage>
        <taxon>Eukaryota</taxon>
        <taxon>Metazoa</taxon>
        <taxon>Ecdysozoa</taxon>
        <taxon>Arthropoda</taxon>
        <taxon>Chelicerata</taxon>
        <taxon>Arachnida</taxon>
        <taxon>Acari</taxon>
        <taxon>Parasitiformes</taxon>
        <taxon>Mesostigmata</taxon>
        <taxon>Gamasina</taxon>
        <taxon>Dermanyssoidea</taxon>
        <taxon>Laelapidae</taxon>
        <taxon>Tropilaelaps</taxon>
    </lineage>
</organism>
<dbReference type="AlphaFoldDB" id="A0A1V9XJM4"/>
<dbReference type="EMBL" id="MNPL01009472">
    <property type="protein sequence ID" value="OQR73717.1"/>
    <property type="molecule type" value="Genomic_DNA"/>
</dbReference>
<sequence length="450" mass="49778">MPRSSTKVWGGNENITKAIRFCEELDDPGGRKRAGVFNHNSMYVKMHTDRDDWKYGEHRVAFRLTMTALKPNIVSNRVFNVTGVVRGFHKFPVESKTCWRERSKISFGLTAAFSITCPIGVSVGGLKRCLRNEYACRGESYCIYHKFVCDGFNNCGDGSDEKCQCQTSTTRRLLESVVLLLSRVRRHCTRRLFCLSNVIALASIIVVAILITVLIGVFIYYIRKKRRNRPYVSSRMPDTSRATSTQSVHSDTSLFGTVRETYYRPLYPIGEGLKIKLDELPKDPEEPLFPPHYLVKGKPSQHLPTRLLLTTSNSSSQNDTSEKLSGHCAGTGGATYSNDEDNGSKTLSSATATLSSPTGSGTGARPKTGTARRGSFPPTRKSHREEALVNIDDVNDLKELSRRKQAAENSGSDGDSDRFDEVDGATSAPSPDEASATHQATAKHIVLLPQ</sequence>
<comment type="caution">
    <text evidence="2">Lacks conserved residue(s) required for the propagation of feature annotation.</text>
</comment>
<evidence type="ECO:0000256" key="3">
    <source>
        <dbReference type="SAM" id="MobiDB-lite"/>
    </source>
</evidence>
<dbReference type="SMART" id="SM00192">
    <property type="entry name" value="LDLa"/>
    <property type="match status" value="1"/>
</dbReference>
<keyword evidence="4" id="KW-1133">Transmembrane helix</keyword>
<reference evidence="5 6" key="1">
    <citation type="journal article" date="2017" name="Gigascience">
        <title>Draft genome of the honey bee ectoparasitic mite, Tropilaelaps mercedesae, is shaped by the parasitic life history.</title>
        <authorList>
            <person name="Dong X."/>
            <person name="Armstrong S.D."/>
            <person name="Xia D."/>
            <person name="Makepeace B.L."/>
            <person name="Darby A.C."/>
            <person name="Kadowaki T."/>
        </authorList>
    </citation>
    <scope>NUCLEOTIDE SEQUENCE [LARGE SCALE GENOMIC DNA]</scope>
    <source>
        <strain evidence="5">Wuxi-XJTLU</strain>
    </source>
</reference>
<dbReference type="Proteomes" id="UP000192247">
    <property type="component" value="Unassembled WGS sequence"/>
</dbReference>
<proteinExistence type="predicted"/>
<dbReference type="Gene3D" id="4.10.400.10">
    <property type="entry name" value="Low-density Lipoprotein Receptor"/>
    <property type="match status" value="1"/>
</dbReference>
<dbReference type="PROSITE" id="PS50068">
    <property type="entry name" value="LDLRA_2"/>
    <property type="match status" value="1"/>
</dbReference>
<evidence type="ECO:0000313" key="5">
    <source>
        <dbReference type="EMBL" id="OQR73717.1"/>
    </source>
</evidence>
<evidence type="ECO:0000313" key="6">
    <source>
        <dbReference type="Proteomes" id="UP000192247"/>
    </source>
</evidence>